<evidence type="ECO:0000256" key="2">
    <source>
        <dbReference type="SAM" id="MobiDB-lite"/>
    </source>
</evidence>
<feature type="region of interest" description="Disordered" evidence="2">
    <location>
        <begin position="1422"/>
        <end position="1483"/>
    </location>
</feature>
<name>A0AAD2G5I9_9STRA</name>
<feature type="region of interest" description="Disordered" evidence="2">
    <location>
        <begin position="1273"/>
        <end position="1297"/>
    </location>
</feature>
<feature type="region of interest" description="Disordered" evidence="2">
    <location>
        <begin position="904"/>
        <end position="923"/>
    </location>
</feature>
<feature type="compositionally biased region" description="Polar residues" evidence="2">
    <location>
        <begin position="1426"/>
        <end position="1447"/>
    </location>
</feature>
<dbReference type="Gene3D" id="3.40.30.10">
    <property type="entry name" value="Glutaredoxin"/>
    <property type="match status" value="1"/>
</dbReference>
<reference evidence="3" key="1">
    <citation type="submission" date="2023-08" db="EMBL/GenBank/DDBJ databases">
        <authorList>
            <person name="Audoor S."/>
            <person name="Bilcke G."/>
        </authorList>
    </citation>
    <scope>NUCLEOTIDE SEQUENCE</scope>
</reference>
<evidence type="ECO:0000313" key="3">
    <source>
        <dbReference type="EMBL" id="CAJ1963146.1"/>
    </source>
</evidence>
<feature type="region of interest" description="Disordered" evidence="2">
    <location>
        <begin position="1137"/>
        <end position="1159"/>
    </location>
</feature>
<feature type="coiled-coil region" evidence="1">
    <location>
        <begin position="1194"/>
        <end position="1228"/>
    </location>
</feature>
<evidence type="ECO:0000256" key="1">
    <source>
        <dbReference type="SAM" id="Coils"/>
    </source>
</evidence>
<organism evidence="3 4">
    <name type="scientific">Cylindrotheca closterium</name>
    <dbReference type="NCBI Taxonomy" id="2856"/>
    <lineage>
        <taxon>Eukaryota</taxon>
        <taxon>Sar</taxon>
        <taxon>Stramenopiles</taxon>
        <taxon>Ochrophyta</taxon>
        <taxon>Bacillariophyta</taxon>
        <taxon>Bacillariophyceae</taxon>
        <taxon>Bacillariophycidae</taxon>
        <taxon>Bacillariales</taxon>
        <taxon>Bacillariaceae</taxon>
        <taxon>Cylindrotheca</taxon>
    </lineage>
</organism>
<feature type="compositionally biased region" description="Basic and acidic residues" evidence="2">
    <location>
        <begin position="2055"/>
        <end position="2076"/>
    </location>
</feature>
<accession>A0AAD2G5I9</accession>
<feature type="region of interest" description="Disordered" evidence="2">
    <location>
        <begin position="1669"/>
        <end position="1701"/>
    </location>
</feature>
<sequence length="2335" mass="261330">MSAAEEQFIIEEEWLEEDFIGGAAYEEVVVEDVEVREVKPTNPLQRSLSSADFSFDGSTIVEFDLGSYNGEWSSGEGEPDNYEEACRKLIKLVYPQGGSHDADDMIRRCDLKNLYRNLKQQHKLLIHTKKSLAECDGKLERWESFDDSNGAFSVEAVDQAIISFGEPPNEGEIQHKQGINDEQKWPDIEDFANPWESKQYDELSTENPSENDDPIIGSAAVEETQDQVMVEPQSESSADAPLIPWLERNADDPDDYDAACRELIPLVYKDEDERDPDKMLRRSDPKDLYRHLKHQHWYLVHSGAIPGIAIDNQISAISKSAERSQDVNAMDPEPPAHIMREFRNSVGQCGDGTAKIPAATLGEIPDARTNKQKNMTSNSEETEDEEEVEIIKWLDRYVGEPNDYEEASRKLLALLYSEDEECDAETTMSRSSPKELYRYLKQQYWYQMHMGTLSENQMRKGLQMSKTTSGESSALLERNKLIATVKNRISLIESTGVGEMYQHQPSSLVSPATSSPAGTFAVATQMAIEPQVGRHPQSSELIHEADDPVASGKPMQQLSSLMIEDKIVGFDDVDSFEASSSLEPPPHHSQTLIDDRKDRSYRPDNAEHHETQNTQNQGISMHVDPSSVHPDENSRSDIQMKKALPHAILDQVNEDKMPKLGEQHQVGREMRKTDATGSHADVQPFLHGPTLSDHPLKHRNDGTLETGSGLENSSTELNSDRSRFGNTGLQRSKRMIFTDSVRRHGSKRAKSEVGAPSGGIHNSGKPLTPGKQEQFQYSSGQTRSPLNHHQEKDLKDSFESEAIETLKIASLQIENSKRVEAEFYRPFLFSTSLAKGIIDGSLIRSASKQFRDGVDFPPDYTCALKRAATMMLDGDADSSKIGNSVVNVETMVEEQRRMWENASFSSNGNEENAGKQLSAHHDPGCRTRRINANIENTNADLQVGAVLCGRESREARTITGRSVGDKDISSSLSSLSSPANSFWQEDVNKVEHTSTSSTFDQVDMTKRQHIIKEELFSIVSDAENILGDTISEEMLAALILAATKLAHRKQYDNFAKDTIIYLPSVAKAVLDNSLLGDAARHFGKDISSQCINALKAASEKAVDRNLNNKYIESRAVTLNMTFPDKTIQLSKMSQSDLQSKEDVAAPKTSQAEKLTSVADEWNGANADVSNLLNDRTRNNEDEEGLGSTDLMELKEKAELQLAHYRDTKECLLKEYAEIEQEMSLDKERIAQKLDSLAGSCGLEQPRGDWKEASPNKASLARELKQLRESLASEKERLEKERNHPSSAASGGDKNTGLFGMFDVRRRAMDLEKEKEQQAKLMQQKIREMELEHRLTQMEMEIATVQQKYDNLLDQESAKTVEIADSSPSSNHRLNTKRVSPLQKSRKGEETFLEARKRLHERLHAFENRRRDDESWYWTKKRATMAKSESWNNRQQGESSKSDQNGPQQRDAAAPAGGTNGKESKRVSANLLSPVSSKQDRRKHLSLKACEVSHILGDQAKEERNPNAGYGEGQHIGLIESKNGGISKVGKTPRSGCIIPDNLGEVNQLATVHSSDMDSPATTELFGSSLQPLKTKPLLFAAQKAPVEVIQKPQQSSLTVTEQVKEEEDSVSLLDSVSRRVPDHSVGLNQQWIRSTDLKSLASVDISESPVSPGPDKLFIASAMEEMEAIAEQHGSEPSLNIQQKETDPEMKTSQNTPQGNGKKLLMLFSSSTIDRLQQTNQHCAIAVLKAQNIKYESLDGSDAISAAKRNKLFCLSNLQGTYPLFFVVEGASINFVGTFESIQDLNDRGLLERLLNDREEHYRQEFMELLECDDKGESMDKDRLDHLQLHARKRVGEELSTNEGFNLEEFEQKEAKLEKEESSNCSVLQRDPDRERKDSVDLQKAPSLGSFQRNGATNEGEWSSTKGEEEINHPPVLQQKKMEQVSPSMQGHPLSITLSCNWSPKNQKSLSIEQANLPEAFVRELGDEMLESQDVLKETDTLVSSKAALPNKTESTINEKKSRKEILAAKQKQIVELRRAKWGIQTEKNANSNEKKKSNVTSLSGSGASRLDPSMGDKRRKEKMAESKRLAEKTAKTREARLAREAELQKCTEQVKQKGHILSANLEKQSSAEEDMALSSLNIKKGMYVSSNGRIHQERSEHPLLVHLVKEVGRLSSFISRYEKKLETTCKSILSVAQTTSQEVDLKRVQDLGLPDMYNYIADQPWFKELTSEDFSWPLSMSKRRNEDIITSHLVAFNNPDDYVAADSSRPNDQANSRIYALSNLGKQFIKIDGPGAGDTGRFLTSLGSRQGWSKQQIVEIWSDISRLSGDDQSDRISKNIEHIMSFCLSSGFIG</sequence>
<feature type="compositionally biased region" description="Basic and acidic residues" evidence="2">
    <location>
        <begin position="1870"/>
        <end position="1881"/>
    </location>
</feature>
<feature type="compositionally biased region" description="Basic and acidic residues" evidence="2">
    <location>
        <begin position="1853"/>
        <end position="1862"/>
    </location>
</feature>
<feature type="compositionally biased region" description="Basic and acidic residues" evidence="2">
    <location>
        <begin position="593"/>
        <end position="611"/>
    </location>
</feature>
<feature type="region of interest" description="Disordered" evidence="2">
    <location>
        <begin position="1359"/>
        <end position="1389"/>
    </location>
</feature>
<feature type="compositionally biased region" description="Basic and acidic residues" evidence="2">
    <location>
        <begin position="1273"/>
        <end position="1283"/>
    </location>
</feature>
<feature type="compositionally biased region" description="Polar residues" evidence="2">
    <location>
        <begin position="1889"/>
        <end position="1905"/>
    </location>
</feature>
<feature type="region of interest" description="Disordered" evidence="2">
    <location>
        <begin position="2026"/>
        <end position="2076"/>
    </location>
</feature>
<keyword evidence="1" id="KW-0175">Coiled coil</keyword>
<feature type="compositionally biased region" description="Polar residues" evidence="2">
    <location>
        <begin position="577"/>
        <end position="592"/>
    </location>
</feature>
<feature type="region of interest" description="Disordered" evidence="2">
    <location>
        <begin position="1853"/>
        <end position="1911"/>
    </location>
</feature>
<proteinExistence type="predicted"/>
<feature type="coiled-coil region" evidence="1">
    <location>
        <begin position="1307"/>
        <end position="1354"/>
    </location>
</feature>
<comment type="caution">
    <text evidence="3">The sequence shown here is derived from an EMBL/GenBank/DDBJ whole genome shotgun (WGS) entry which is preliminary data.</text>
</comment>
<feature type="region of interest" description="Disordered" evidence="2">
    <location>
        <begin position="686"/>
        <end position="792"/>
    </location>
</feature>
<dbReference type="Proteomes" id="UP001295423">
    <property type="component" value="Unassembled WGS sequence"/>
</dbReference>
<evidence type="ECO:0000313" key="4">
    <source>
        <dbReference type="Proteomes" id="UP001295423"/>
    </source>
</evidence>
<gene>
    <name evidence="3" type="ORF">CYCCA115_LOCUS20026</name>
</gene>
<feature type="region of interest" description="Disordered" evidence="2">
    <location>
        <begin position="576"/>
        <end position="635"/>
    </location>
</feature>
<dbReference type="EMBL" id="CAKOGP040002135">
    <property type="protein sequence ID" value="CAJ1963146.1"/>
    <property type="molecule type" value="Genomic_DNA"/>
</dbReference>
<feature type="compositionally biased region" description="Polar residues" evidence="2">
    <location>
        <begin position="703"/>
        <end position="717"/>
    </location>
</feature>
<protein>
    <submittedName>
        <fullName evidence="3">Uncharacterized protein</fullName>
    </submittedName>
</protein>
<keyword evidence="4" id="KW-1185">Reference proteome</keyword>
<feature type="compositionally biased region" description="Polar residues" evidence="2">
    <location>
        <begin position="771"/>
        <end position="787"/>
    </location>
</feature>